<feature type="compositionally biased region" description="Low complexity" evidence="1">
    <location>
        <begin position="417"/>
        <end position="432"/>
    </location>
</feature>
<feature type="compositionally biased region" description="Basic and acidic residues" evidence="1">
    <location>
        <begin position="551"/>
        <end position="560"/>
    </location>
</feature>
<feature type="compositionally biased region" description="Low complexity" evidence="1">
    <location>
        <begin position="479"/>
        <end position="507"/>
    </location>
</feature>
<feature type="transmembrane region" description="Helical" evidence="2">
    <location>
        <begin position="325"/>
        <end position="351"/>
    </location>
</feature>
<accession>A0A7X0D3Y9</accession>
<feature type="transmembrane region" description="Helical" evidence="2">
    <location>
        <begin position="45"/>
        <end position="62"/>
    </location>
</feature>
<sequence length="603" mass="62914">MIWTVAKTIGFLAIMIYQWAVSGEILSGLNNYVVDLVVSLRQGVWAPYLGVAVIIGALWMGWNGLAKKRATMAVEGAVWMVASTTAAIWILSAPGNALHLGQTTALAGSNVVYSTVAGAGSPDDERRPSCPHVPRGLGGLAVDALEGSEWWPWSKDNASGKGAPARDEMIKRNSNAMWAGFLCKPWLAGQFGTSDKSGSLSREYGYDLLASQAVTRTGQHYIDSGATDEQAVMEMKQKKYEEIAGEVEEESRGVYAILSGERPEARLAIAILALVASVSAGTLVFAVALAVIVLQVVFTLMILVSPFFFLLGVHPGGGRILLMRWVEITLGVLIKQIIAQFLLILIVGLFATVLESALPWGAQMVVLTLVSIAAVLYRKRLTNIAVQLTQAATPTNVIAQVKGGARGADGGQGADGSSGKSGADGKAGASSGPPRRTRWLEERKRRARLAAGAATGGASEAAFTAREQARGKKADKGRSPGAGQQAGSSASVSPGAGSTSQPPASSGADGGGSFPRTPGAGGAPSRVPSGDPGGSGRRSTPEQAPPMSNPRRGESGRRSDGGTSRGAPSQPTERATAPQTPRTERGQTWGDFYQTQAQRKPEV</sequence>
<keyword evidence="4" id="KW-1185">Reference proteome</keyword>
<feature type="compositionally biased region" description="Low complexity" evidence="1">
    <location>
        <begin position="449"/>
        <end position="465"/>
    </location>
</feature>
<feature type="compositionally biased region" description="Polar residues" evidence="1">
    <location>
        <begin position="567"/>
        <end position="581"/>
    </location>
</feature>
<organism evidence="3 4">
    <name type="scientific">Nocardiopsis mwathae</name>
    <dbReference type="NCBI Taxonomy" id="1472723"/>
    <lineage>
        <taxon>Bacteria</taxon>
        <taxon>Bacillati</taxon>
        <taxon>Actinomycetota</taxon>
        <taxon>Actinomycetes</taxon>
        <taxon>Streptosporangiales</taxon>
        <taxon>Nocardiopsidaceae</taxon>
        <taxon>Nocardiopsis</taxon>
    </lineage>
</organism>
<feature type="transmembrane region" description="Helical" evidence="2">
    <location>
        <begin position="12"/>
        <end position="33"/>
    </location>
</feature>
<comment type="caution">
    <text evidence="3">The sequence shown here is derived from an EMBL/GenBank/DDBJ whole genome shotgun (WGS) entry which is preliminary data.</text>
</comment>
<keyword evidence="2" id="KW-0472">Membrane</keyword>
<feature type="transmembrane region" description="Helical" evidence="2">
    <location>
        <begin position="292"/>
        <end position="313"/>
    </location>
</feature>
<dbReference type="EMBL" id="JACHDS010000001">
    <property type="protein sequence ID" value="MBB6170732.1"/>
    <property type="molecule type" value="Genomic_DNA"/>
</dbReference>
<feature type="compositionally biased region" description="Basic and acidic residues" evidence="1">
    <location>
        <begin position="467"/>
        <end position="478"/>
    </location>
</feature>
<evidence type="ECO:0000313" key="3">
    <source>
        <dbReference type="EMBL" id="MBB6170732.1"/>
    </source>
</evidence>
<gene>
    <name evidence="3" type="ORF">HNR23_000792</name>
</gene>
<evidence type="ECO:0008006" key="5">
    <source>
        <dbReference type="Google" id="ProtNLM"/>
    </source>
</evidence>
<dbReference type="RefSeq" id="WP_184073577.1">
    <property type="nucleotide sequence ID" value="NZ_JACHDS010000001.1"/>
</dbReference>
<proteinExistence type="predicted"/>
<name>A0A7X0D3Y9_9ACTN</name>
<feature type="region of interest" description="Disordered" evidence="1">
    <location>
        <begin position="403"/>
        <end position="603"/>
    </location>
</feature>
<keyword evidence="2" id="KW-0812">Transmembrane</keyword>
<protein>
    <recommendedName>
        <fullName evidence="5">TrbL/VirB6 plasmid conjugal transfer protein</fullName>
    </recommendedName>
</protein>
<feature type="compositionally biased region" description="Polar residues" evidence="1">
    <location>
        <begin position="593"/>
        <end position="603"/>
    </location>
</feature>
<evidence type="ECO:0000256" key="2">
    <source>
        <dbReference type="SAM" id="Phobius"/>
    </source>
</evidence>
<reference evidence="3 4" key="1">
    <citation type="submission" date="2020-08" db="EMBL/GenBank/DDBJ databases">
        <title>Sequencing the genomes of 1000 actinobacteria strains.</title>
        <authorList>
            <person name="Klenk H.-P."/>
        </authorList>
    </citation>
    <scope>NUCLEOTIDE SEQUENCE [LARGE SCALE GENOMIC DNA]</scope>
    <source>
        <strain evidence="3 4">DSM 46659</strain>
    </source>
</reference>
<evidence type="ECO:0000256" key="1">
    <source>
        <dbReference type="SAM" id="MobiDB-lite"/>
    </source>
</evidence>
<evidence type="ECO:0000313" key="4">
    <source>
        <dbReference type="Proteomes" id="UP000546642"/>
    </source>
</evidence>
<dbReference type="Proteomes" id="UP000546642">
    <property type="component" value="Unassembled WGS sequence"/>
</dbReference>
<dbReference type="AlphaFoldDB" id="A0A7X0D3Y9"/>
<keyword evidence="2" id="KW-1133">Transmembrane helix</keyword>
<feature type="transmembrane region" description="Helical" evidence="2">
    <location>
        <begin position="357"/>
        <end position="377"/>
    </location>
</feature>
<feature type="compositionally biased region" description="Gly residues" evidence="1">
    <location>
        <begin position="404"/>
        <end position="416"/>
    </location>
</feature>
<feature type="transmembrane region" description="Helical" evidence="2">
    <location>
        <begin position="267"/>
        <end position="286"/>
    </location>
</feature>